<dbReference type="AlphaFoldDB" id="A0A2A5WDQ0"/>
<dbReference type="Pfam" id="PF07969">
    <property type="entry name" value="Amidohydro_3"/>
    <property type="match status" value="1"/>
</dbReference>
<sequence length="577" mass="63260">MYDLLIKNGLVVDGTGANPVEANIGIQDGVIVYVGDIDSAAKNTIDAKGLIVTPGFVDIHTHYDGQVTWCRELTPSSNHGVTTAVMGNCGVGFAPCRPNDKERLISLMEGVEDIPHPVLAEGLPWDWETFPEYLDSLSEHQYDIDFAAQIPHGPLRVYIMGDRGANRETATASDIEKMAELTTEAIEAGALGFSTSRTLNHQTSEGQPTPTLTAEIDEMVGIANGVGAAGSGVMQVVTDFKGSDSEFEILRQMVKQSGRPLSVSVAQHHRVTDGWRKILETIEDANNEGIELKAQVCGRPVGVLFGLELTNNPFSAHAHYQAIESLPLEEKLIKLRDPSIRKQLLEEEPQLETNPFMRQVHSRYHDMYVLADEPDYEPSPMNSIAALAEKQGVHPLEFCLEILTQDDGKNMIYYTFLNYGEGSLEPAKEMMEHPNTILGLGDGGAHCGSICDGSFTTHMLTHWVRDRSRGEKLSLPWVIKAHCQDTAHAVGLNDRGIIATGYKADINVIDLKNMKLHKPEVHYDLPAGGRRLMQYADGYVATIVSGEIIYRNGEATGARPGRLVRGSQLAPNEESLQ</sequence>
<dbReference type="PANTHER" id="PTHR11647:SF1">
    <property type="entry name" value="COLLAPSIN RESPONSE MEDIATOR PROTEIN"/>
    <property type="match status" value="1"/>
</dbReference>
<dbReference type="Proteomes" id="UP000219329">
    <property type="component" value="Unassembled WGS sequence"/>
</dbReference>
<dbReference type="SUPFAM" id="SSF51556">
    <property type="entry name" value="Metallo-dependent hydrolases"/>
    <property type="match status" value="1"/>
</dbReference>
<dbReference type="InterPro" id="IPR050378">
    <property type="entry name" value="Metallo-dep_Hydrolases_sf"/>
</dbReference>
<dbReference type="Gene3D" id="3.20.20.140">
    <property type="entry name" value="Metal-dependent hydrolases"/>
    <property type="match status" value="2"/>
</dbReference>
<evidence type="ECO:0000259" key="1">
    <source>
        <dbReference type="Pfam" id="PF07969"/>
    </source>
</evidence>
<dbReference type="PANTHER" id="PTHR11647">
    <property type="entry name" value="HYDRANTOINASE/DIHYDROPYRIMIDINASE FAMILY MEMBER"/>
    <property type="match status" value="1"/>
</dbReference>
<evidence type="ECO:0000313" key="3">
    <source>
        <dbReference type="Proteomes" id="UP000219329"/>
    </source>
</evidence>
<comment type="caution">
    <text evidence="2">The sequence shown here is derived from an EMBL/GenBank/DDBJ whole genome shotgun (WGS) entry which is preliminary data.</text>
</comment>
<organism evidence="2 3">
    <name type="scientific">OM182 bacterium MED-G28</name>
    <dbReference type="NCBI Taxonomy" id="1986256"/>
    <lineage>
        <taxon>Bacteria</taxon>
        <taxon>Pseudomonadati</taxon>
        <taxon>Pseudomonadota</taxon>
        <taxon>Gammaproteobacteria</taxon>
        <taxon>OMG group</taxon>
        <taxon>OM182 clade</taxon>
    </lineage>
</organism>
<gene>
    <name evidence="2" type="ORF">CNF02_04810</name>
</gene>
<dbReference type="InterPro" id="IPR032466">
    <property type="entry name" value="Metal_Hydrolase"/>
</dbReference>
<dbReference type="Gene3D" id="2.30.40.10">
    <property type="entry name" value="Urease, subunit C, domain 1"/>
    <property type="match status" value="1"/>
</dbReference>
<dbReference type="InterPro" id="IPR011059">
    <property type="entry name" value="Metal-dep_hydrolase_composite"/>
</dbReference>
<evidence type="ECO:0000313" key="2">
    <source>
        <dbReference type="EMBL" id="PDH34675.1"/>
    </source>
</evidence>
<reference evidence="2 3" key="1">
    <citation type="submission" date="2017-08" db="EMBL/GenBank/DDBJ databases">
        <title>Fine stratification of microbial communities through a metagenomic profile of the photic zone.</title>
        <authorList>
            <person name="Haro-Moreno J.M."/>
            <person name="Lopez-Perez M."/>
            <person name="De La Torre J."/>
            <person name="Picazo A."/>
            <person name="Camacho A."/>
            <person name="Rodriguez-Valera F."/>
        </authorList>
    </citation>
    <scope>NUCLEOTIDE SEQUENCE [LARGE SCALE GENOMIC DNA]</scope>
    <source>
        <strain evidence="2">MED-G28</strain>
    </source>
</reference>
<dbReference type="SUPFAM" id="SSF51338">
    <property type="entry name" value="Composite domain of metallo-dependent hydrolases"/>
    <property type="match status" value="1"/>
</dbReference>
<dbReference type="GO" id="GO:0016812">
    <property type="term" value="F:hydrolase activity, acting on carbon-nitrogen (but not peptide) bonds, in cyclic amides"/>
    <property type="evidence" value="ECO:0007669"/>
    <property type="project" value="TreeGrafter"/>
</dbReference>
<dbReference type="GO" id="GO:0005829">
    <property type="term" value="C:cytosol"/>
    <property type="evidence" value="ECO:0007669"/>
    <property type="project" value="TreeGrafter"/>
</dbReference>
<feature type="domain" description="Amidohydrolase 3" evidence="1">
    <location>
        <begin position="44"/>
        <end position="550"/>
    </location>
</feature>
<dbReference type="CDD" id="cd01297">
    <property type="entry name" value="D-aminoacylase"/>
    <property type="match status" value="1"/>
</dbReference>
<protein>
    <submittedName>
        <fullName evidence="2">Amidohydrolase</fullName>
    </submittedName>
</protein>
<dbReference type="EMBL" id="NTJZ01000003">
    <property type="protein sequence ID" value="PDH34675.1"/>
    <property type="molecule type" value="Genomic_DNA"/>
</dbReference>
<accession>A0A2A5WDQ0</accession>
<name>A0A2A5WDQ0_9GAMM</name>
<proteinExistence type="predicted"/>
<dbReference type="InterPro" id="IPR013108">
    <property type="entry name" value="Amidohydro_3"/>
</dbReference>
<keyword evidence="2" id="KW-0378">Hydrolase</keyword>